<evidence type="ECO:0000259" key="2">
    <source>
        <dbReference type="SMART" id="SM00829"/>
    </source>
</evidence>
<dbReference type="Gene3D" id="3.40.50.720">
    <property type="entry name" value="NAD(P)-binding Rossmann-like Domain"/>
    <property type="match status" value="1"/>
</dbReference>
<dbReference type="Pfam" id="PF00107">
    <property type="entry name" value="ADH_zinc_N"/>
    <property type="match status" value="1"/>
</dbReference>
<keyword evidence="1" id="KW-0560">Oxidoreductase</keyword>
<dbReference type="CDD" id="cd05288">
    <property type="entry name" value="PGDH"/>
    <property type="match status" value="1"/>
</dbReference>
<dbReference type="EMBL" id="BAAAPE010000007">
    <property type="protein sequence ID" value="GAA2072872.1"/>
    <property type="molecule type" value="Genomic_DNA"/>
</dbReference>
<dbReference type="InterPro" id="IPR045010">
    <property type="entry name" value="MDR_fam"/>
</dbReference>
<feature type="domain" description="Enoyl reductase (ER)" evidence="2">
    <location>
        <begin position="20"/>
        <end position="337"/>
    </location>
</feature>
<evidence type="ECO:0000313" key="4">
    <source>
        <dbReference type="Proteomes" id="UP001500016"/>
    </source>
</evidence>
<reference evidence="3 4" key="1">
    <citation type="journal article" date="2019" name="Int. J. Syst. Evol. Microbiol.">
        <title>The Global Catalogue of Microorganisms (GCM) 10K type strain sequencing project: providing services to taxonomists for standard genome sequencing and annotation.</title>
        <authorList>
            <consortium name="The Broad Institute Genomics Platform"/>
            <consortium name="The Broad Institute Genome Sequencing Center for Infectious Disease"/>
            <person name="Wu L."/>
            <person name="Ma J."/>
        </authorList>
    </citation>
    <scope>NUCLEOTIDE SEQUENCE [LARGE SCALE GENOMIC DNA]</scope>
    <source>
        <strain evidence="3 4">JCM 15478</strain>
    </source>
</reference>
<organism evidence="3 4">
    <name type="scientific">Streptomyces albiaxialis</name>
    <dbReference type="NCBI Taxonomy" id="329523"/>
    <lineage>
        <taxon>Bacteria</taxon>
        <taxon>Bacillati</taxon>
        <taxon>Actinomycetota</taxon>
        <taxon>Actinomycetes</taxon>
        <taxon>Kitasatosporales</taxon>
        <taxon>Streptomycetaceae</taxon>
        <taxon>Streptomyces</taxon>
    </lineage>
</organism>
<dbReference type="Gene3D" id="3.90.180.10">
    <property type="entry name" value="Medium-chain alcohol dehydrogenases, catalytic domain"/>
    <property type="match status" value="1"/>
</dbReference>
<dbReference type="RefSeq" id="WP_344527331.1">
    <property type="nucleotide sequence ID" value="NZ_BAAAPE010000007.1"/>
</dbReference>
<proteinExistence type="predicted"/>
<accession>A0ABN2VUF3</accession>
<dbReference type="InterPro" id="IPR011032">
    <property type="entry name" value="GroES-like_sf"/>
</dbReference>
<dbReference type="PANTHER" id="PTHR43205">
    <property type="entry name" value="PROSTAGLANDIN REDUCTASE"/>
    <property type="match status" value="1"/>
</dbReference>
<protein>
    <submittedName>
        <fullName evidence="3">NADP-dependent oxidoreductase</fullName>
    </submittedName>
</protein>
<dbReference type="InterPro" id="IPR041694">
    <property type="entry name" value="ADH_N_2"/>
</dbReference>
<keyword evidence="4" id="KW-1185">Reference proteome</keyword>
<evidence type="ECO:0000256" key="1">
    <source>
        <dbReference type="ARBA" id="ARBA00023002"/>
    </source>
</evidence>
<dbReference type="SUPFAM" id="SSF50129">
    <property type="entry name" value="GroES-like"/>
    <property type="match status" value="1"/>
</dbReference>
<gene>
    <name evidence="3" type="ORF">GCM10009801_25770</name>
</gene>
<evidence type="ECO:0000313" key="3">
    <source>
        <dbReference type="EMBL" id="GAA2072872.1"/>
    </source>
</evidence>
<name>A0ABN2VUF3_9ACTN</name>
<dbReference type="InterPro" id="IPR013149">
    <property type="entry name" value="ADH-like_C"/>
</dbReference>
<dbReference type="InterPro" id="IPR036291">
    <property type="entry name" value="NAD(P)-bd_dom_sf"/>
</dbReference>
<dbReference type="Proteomes" id="UP001500016">
    <property type="component" value="Unassembled WGS sequence"/>
</dbReference>
<dbReference type="SUPFAM" id="SSF51735">
    <property type="entry name" value="NAD(P)-binding Rossmann-fold domains"/>
    <property type="match status" value="1"/>
</dbReference>
<dbReference type="Pfam" id="PF16884">
    <property type="entry name" value="ADH_N_2"/>
    <property type="match status" value="1"/>
</dbReference>
<dbReference type="InterPro" id="IPR020843">
    <property type="entry name" value="ER"/>
</dbReference>
<comment type="caution">
    <text evidence="3">The sequence shown here is derived from an EMBL/GenBank/DDBJ whole genome shotgun (WGS) entry which is preliminary data.</text>
</comment>
<dbReference type="SMART" id="SM00829">
    <property type="entry name" value="PKS_ER"/>
    <property type="match status" value="1"/>
</dbReference>
<sequence length="339" mass="35402">MTHRVPATHREVRLAARPEGELREEHLEVVEAPVPVPGPGEALIRNRTMSVTAVMRTLMRADADLPMPPYAPGEPLWGPALGEVVTAPEGSGLEPGTPVLSQRGGWREYAAVGVDGLERADLEALPGPAAHLSQGFTAWLGVVRAAEVREGDTVFVTGAAGGVGSLAGQFARLRGAGRVIGSTSSHRKAAYLVEELGYDAVVLRTEGDLEAQLRAAAPEGLDAVFDNVGGEQLRASLALARPGARIALVGGLSGQIGGGAGSPTEIDTLALIARSVTLRGIAGAHHLDELPRWREEFARGLREGTLSVPHALLKGIDEAPRALCELLAGRHLGAVLVEL</sequence>
<dbReference type="PANTHER" id="PTHR43205:SF7">
    <property type="entry name" value="PROSTAGLANDIN REDUCTASE 1"/>
    <property type="match status" value="1"/>
</dbReference>